<sequence length="1009" mass="117018">MDRGEFEAMYKGNYSFDDNSTNINLVRENWNIGVSRDIEYFTDIFTPVILLDTNLDISHFIDQMSSDKTIFVDFKMTNQKYNLYISIFAFSSKSGVYIFKQTDNNPNDSMRQFLSSESGRKFIGYNTNNVIEELRKLFGNDFSINLEDVTKTYLKQDKNISFYQTVVKYYSEPKKVINPNDIKNCGQPVLTMKHVIYIAFKVHALSLIYPKITKINSSITPNYNIIFSAKVTPNNIKGKWNVNEIYNVEFFTGIKTPVCLIKANSDLTKYINKISKDKLIFADFKFKKGRLTPEQLKTIPLISLFTFCCSSGVYIFKEDEKKPNSQIKHLLSKKSGHKFVGINIEGAMNRLHKLFGNNFKVKIEDIAETRLSPKNDPQSISELVEKYAMEPATTFDQNLKNAKWNDANLDITLVLYAAFRALSISLIYPNLPPKKAEVTQIPNPLFNTKKEQPSVPKNVGGDTISFNSDSDYESYSSIEWKINESHNIEFFKGEFITVKLLDANENHPKIFKKMSSDPLIFFDFEFIRSSKPASPPIGLFQFCCSSGCILFKQTKNTPSSEIRNFLSAESKHKFVVKGFKSQLPYLKIMFGKGFKINILDIEKTHLSPNNLSLNFEDMVNMFGGETTAHFKDRSMRNSNWNADILTKKQILYAAFDVVSIFTCYPNFPQLPISQPTQKETTEKIDIKKRFAEYIKTIKEQDLSTKEIDNFWNNSPNLLADEFNVDLDLIGQTIMNGLGSNRHHDLKCKICTKSRKFKHFDSLVNHFKSVHFKKKSDEQYNFKNLFLHFLANVKRINLDTHTCLLCNSQFNSDEELEDHCWNIHRIWIKRILGKKISGYNNKKEQNEKEKPKQEEVQDKENSEYDYDDEDENNKDAPNHNINIDENDDDDDEKTDGDDFSNDDESADDDDLNNDDNDYDNNYDDKVDDFEEDDNNYNNTSHHANQNQNHASYMQNDEDIEFDYDDDDEDEDGNNKNDKDKLINANQNNKNIEDEANNDDIDFEYDDDDED</sequence>
<dbReference type="InterPro" id="IPR036397">
    <property type="entry name" value="RNaseH_sf"/>
</dbReference>
<reference evidence="5 6" key="1">
    <citation type="submission" date="2024-04" db="EMBL/GenBank/DDBJ databases">
        <title>Tritrichomonas musculus Genome.</title>
        <authorList>
            <person name="Alves-Ferreira E."/>
            <person name="Grigg M."/>
            <person name="Lorenzi H."/>
            <person name="Galac M."/>
        </authorList>
    </citation>
    <scope>NUCLEOTIDE SEQUENCE [LARGE SCALE GENOMIC DNA]</scope>
    <source>
        <strain evidence="5 6">EAF2021</strain>
    </source>
</reference>
<dbReference type="SUPFAM" id="SSF53098">
    <property type="entry name" value="Ribonuclease H-like"/>
    <property type="match status" value="3"/>
</dbReference>
<dbReference type="Pfam" id="PF01612">
    <property type="entry name" value="DNA_pol_A_exo1"/>
    <property type="match status" value="1"/>
</dbReference>
<proteinExistence type="predicted"/>
<feature type="compositionally biased region" description="Basic and acidic residues" evidence="3">
    <location>
        <begin position="971"/>
        <end position="980"/>
    </location>
</feature>
<dbReference type="InterPro" id="IPR051132">
    <property type="entry name" value="3-5_Exonuclease_domain"/>
</dbReference>
<name>A0ABR2KIZ3_9EUKA</name>
<feature type="compositionally biased region" description="Acidic residues" evidence="3">
    <location>
        <begin position="992"/>
        <end position="1009"/>
    </location>
</feature>
<dbReference type="Proteomes" id="UP001470230">
    <property type="component" value="Unassembled WGS sequence"/>
</dbReference>
<feature type="compositionally biased region" description="Acidic residues" evidence="3">
    <location>
        <begin position="883"/>
        <end position="933"/>
    </location>
</feature>
<keyword evidence="6" id="KW-1185">Reference proteome</keyword>
<evidence type="ECO:0000313" key="5">
    <source>
        <dbReference type="EMBL" id="KAK8891049.1"/>
    </source>
</evidence>
<dbReference type="InterPro" id="IPR002562">
    <property type="entry name" value="3'-5'_exonuclease_dom"/>
</dbReference>
<keyword evidence="2" id="KW-0378">Hydrolase</keyword>
<dbReference type="PANTHER" id="PTHR13620:SF104">
    <property type="entry name" value="EXONUCLEASE 3'-5' DOMAIN-CONTAINING PROTEIN 2"/>
    <property type="match status" value="1"/>
</dbReference>
<evidence type="ECO:0000256" key="1">
    <source>
        <dbReference type="ARBA" id="ARBA00022722"/>
    </source>
</evidence>
<organism evidence="5 6">
    <name type="scientific">Tritrichomonas musculus</name>
    <dbReference type="NCBI Taxonomy" id="1915356"/>
    <lineage>
        <taxon>Eukaryota</taxon>
        <taxon>Metamonada</taxon>
        <taxon>Parabasalia</taxon>
        <taxon>Tritrichomonadida</taxon>
        <taxon>Tritrichomonadidae</taxon>
        <taxon>Tritrichomonas</taxon>
    </lineage>
</organism>
<feature type="compositionally biased region" description="Polar residues" evidence="3">
    <location>
        <begin position="938"/>
        <end position="953"/>
    </location>
</feature>
<dbReference type="EMBL" id="JAPFFF010000004">
    <property type="protein sequence ID" value="KAK8891049.1"/>
    <property type="molecule type" value="Genomic_DNA"/>
</dbReference>
<feature type="region of interest" description="Disordered" evidence="3">
    <location>
        <begin position="841"/>
        <end position="1009"/>
    </location>
</feature>
<evidence type="ECO:0000313" key="6">
    <source>
        <dbReference type="Proteomes" id="UP001470230"/>
    </source>
</evidence>
<feature type="compositionally biased region" description="Acidic residues" evidence="3">
    <location>
        <begin position="954"/>
        <end position="970"/>
    </location>
</feature>
<dbReference type="InterPro" id="IPR013087">
    <property type="entry name" value="Znf_C2H2_type"/>
</dbReference>
<evidence type="ECO:0000259" key="4">
    <source>
        <dbReference type="PROSITE" id="PS00028"/>
    </source>
</evidence>
<dbReference type="Gene3D" id="3.30.420.10">
    <property type="entry name" value="Ribonuclease H-like superfamily/Ribonuclease H"/>
    <property type="match status" value="2"/>
</dbReference>
<protein>
    <recommendedName>
        <fullName evidence="4">C2H2-type domain-containing protein</fullName>
    </recommendedName>
</protein>
<dbReference type="SMART" id="SM00355">
    <property type="entry name" value="ZnF_C2H2"/>
    <property type="match status" value="2"/>
</dbReference>
<accession>A0ABR2KIZ3</accession>
<keyword evidence="1" id="KW-0540">Nuclease</keyword>
<comment type="caution">
    <text evidence="5">The sequence shown here is derived from an EMBL/GenBank/DDBJ whole genome shotgun (WGS) entry which is preliminary data.</text>
</comment>
<feature type="compositionally biased region" description="Acidic residues" evidence="3">
    <location>
        <begin position="862"/>
        <end position="871"/>
    </location>
</feature>
<evidence type="ECO:0000256" key="2">
    <source>
        <dbReference type="ARBA" id="ARBA00022801"/>
    </source>
</evidence>
<dbReference type="InterPro" id="IPR012337">
    <property type="entry name" value="RNaseH-like_sf"/>
</dbReference>
<gene>
    <name evidence="5" type="ORF">M9Y10_028253</name>
</gene>
<evidence type="ECO:0000256" key="3">
    <source>
        <dbReference type="SAM" id="MobiDB-lite"/>
    </source>
</evidence>
<feature type="domain" description="C2H2-type" evidence="4">
    <location>
        <begin position="802"/>
        <end position="823"/>
    </location>
</feature>
<dbReference type="PROSITE" id="PS00028">
    <property type="entry name" value="ZINC_FINGER_C2H2_1"/>
    <property type="match status" value="1"/>
</dbReference>
<dbReference type="PANTHER" id="PTHR13620">
    <property type="entry name" value="3-5 EXONUCLEASE"/>
    <property type="match status" value="1"/>
</dbReference>
<feature type="compositionally biased region" description="Basic and acidic residues" evidence="3">
    <location>
        <begin position="841"/>
        <end position="861"/>
    </location>
</feature>